<organism evidence="1 2">
    <name type="scientific">Mythimna loreyi</name>
    <dbReference type="NCBI Taxonomy" id="667449"/>
    <lineage>
        <taxon>Eukaryota</taxon>
        <taxon>Metazoa</taxon>
        <taxon>Ecdysozoa</taxon>
        <taxon>Arthropoda</taxon>
        <taxon>Hexapoda</taxon>
        <taxon>Insecta</taxon>
        <taxon>Pterygota</taxon>
        <taxon>Neoptera</taxon>
        <taxon>Endopterygota</taxon>
        <taxon>Lepidoptera</taxon>
        <taxon>Glossata</taxon>
        <taxon>Ditrysia</taxon>
        <taxon>Noctuoidea</taxon>
        <taxon>Noctuidae</taxon>
        <taxon>Noctuinae</taxon>
        <taxon>Hadenini</taxon>
        <taxon>Mythimna</taxon>
    </lineage>
</organism>
<evidence type="ECO:0000313" key="1">
    <source>
        <dbReference type="EMBL" id="KAJ8732076.1"/>
    </source>
</evidence>
<sequence length="124" mass="13529">MKSLVLCTFVLAAGVVVNALAVPKTVEKTQDVQLLRFESDNDGLGNYNFAYEQSDSSSRNEQGELKNAGTENEFVSVRGSYSWTDPEGVTHTVNYIADENGYRILPFQSDRFSTPAAVVASLLG</sequence>
<reference evidence="1" key="1">
    <citation type="submission" date="2023-03" db="EMBL/GenBank/DDBJ databases">
        <title>Chromosome-level genomes of two armyworms, Mythimna separata and Mythimna loreyi, provide insights into the biosynthesis and reception of sex pheromones.</title>
        <authorList>
            <person name="Zhao H."/>
        </authorList>
    </citation>
    <scope>NUCLEOTIDE SEQUENCE</scope>
    <source>
        <strain evidence="1">BeijingLab</strain>
    </source>
</reference>
<proteinExistence type="predicted"/>
<dbReference type="EMBL" id="CM056782">
    <property type="protein sequence ID" value="KAJ8732076.1"/>
    <property type="molecule type" value="Genomic_DNA"/>
</dbReference>
<protein>
    <submittedName>
        <fullName evidence="1">Uncharacterized protein</fullName>
    </submittedName>
</protein>
<gene>
    <name evidence="1" type="ORF">PYW08_014806</name>
</gene>
<evidence type="ECO:0000313" key="2">
    <source>
        <dbReference type="Proteomes" id="UP001231649"/>
    </source>
</evidence>
<accession>A0ACC2R777</accession>
<comment type="caution">
    <text evidence="1">The sequence shown here is derived from an EMBL/GenBank/DDBJ whole genome shotgun (WGS) entry which is preliminary data.</text>
</comment>
<dbReference type="Proteomes" id="UP001231649">
    <property type="component" value="Chromosome 6"/>
</dbReference>
<keyword evidence="2" id="KW-1185">Reference proteome</keyword>
<name>A0ACC2R777_9NEOP</name>